<dbReference type="AlphaFoldDB" id="A0A653AHQ3"/>
<keyword evidence="4" id="KW-0132">Cell division</keyword>
<dbReference type="Pfam" id="PF05036">
    <property type="entry name" value="SPOR"/>
    <property type="match status" value="1"/>
</dbReference>
<dbReference type="InterPro" id="IPR052521">
    <property type="entry name" value="Cell_div_SPOR-domain"/>
</dbReference>
<gene>
    <name evidence="4" type="ORF">TRIP_B50419</name>
</gene>
<evidence type="ECO:0000259" key="3">
    <source>
        <dbReference type="PROSITE" id="PS51724"/>
    </source>
</evidence>
<proteinExistence type="predicted"/>
<sequence>MIGTDMSSSRGSKKAKKRYRLELGFGAFLFWTAGLLVLLGWIFVLGIMVGRGDGPGFLKDFLPREQPGVPLAREAGPVSQAAIPPLNEGAEDPELRFYEELASKKAKTAKEEGKHRKDSSPVASKTAVKPASPAAAPAPMPPKEGVGYAVQVASLDTEEGAAEMVERLSGKGFRAYFTRASVNGRVYYRVRVGPFTGAADAKRSLQELAGKEGLDGFLMETGL</sequence>
<reference evidence="4" key="1">
    <citation type="submission" date="2018-07" db="EMBL/GenBank/DDBJ databases">
        <authorList>
            <consortium name="Genoscope - CEA"/>
            <person name="William W."/>
        </authorList>
    </citation>
    <scope>NUCLEOTIDE SEQUENCE</scope>
    <source>
        <strain evidence="4">IK1</strain>
    </source>
</reference>
<keyword evidence="4" id="KW-0131">Cell cycle</keyword>
<dbReference type="PANTHER" id="PTHR38687:SF1">
    <property type="entry name" value="CELL DIVISION PROTEIN DEDD"/>
    <property type="match status" value="1"/>
</dbReference>
<feature type="region of interest" description="Disordered" evidence="1">
    <location>
        <begin position="107"/>
        <end position="142"/>
    </location>
</feature>
<evidence type="ECO:0000313" key="4">
    <source>
        <dbReference type="EMBL" id="VBB47624.1"/>
    </source>
</evidence>
<evidence type="ECO:0000256" key="2">
    <source>
        <dbReference type="SAM" id="Phobius"/>
    </source>
</evidence>
<dbReference type="EMBL" id="UPXX01000032">
    <property type="protein sequence ID" value="VBB47624.1"/>
    <property type="molecule type" value="Genomic_DNA"/>
</dbReference>
<feature type="transmembrane region" description="Helical" evidence="2">
    <location>
        <begin position="21"/>
        <end position="49"/>
    </location>
</feature>
<feature type="compositionally biased region" description="Basic and acidic residues" evidence="1">
    <location>
        <begin position="107"/>
        <end position="119"/>
    </location>
</feature>
<dbReference type="PANTHER" id="PTHR38687">
    <property type="entry name" value="CELL DIVISION PROTEIN DEDD-RELATED"/>
    <property type="match status" value="1"/>
</dbReference>
<dbReference type="Gene3D" id="3.30.70.1070">
    <property type="entry name" value="Sporulation related repeat"/>
    <property type="match status" value="1"/>
</dbReference>
<dbReference type="InterPro" id="IPR036680">
    <property type="entry name" value="SPOR-like_sf"/>
</dbReference>
<dbReference type="GO" id="GO:0032506">
    <property type="term" value="P:cytokinetic process"/>
    <property type="evidence" value="ECO:0007669"/>
    <property type="project" value="TreeGrafter"/>
</dbReference>
<organism evidence="4">
    <name type="scientific">Uncultured Desulfatiglans sp</name>
    <dbReference type="NCBI Taxonomy" id="1748965"/>
    <lineage>
        <taxon>Bacteria</taxon>
        <taxon>Pseudomonadati</taxon>
        <taxon>Thermodesulfobacteriota</taxon>
        <taxon>Desulfobacteria</taxon>
        <taxon>Desulfatiglandales</taxon>
        <taxon>Desulfatiglandaceae</taxon>
        <taxon>Desulfatiglans</taxon>
        <taxon>environmental samples</taxon>
    </lineage>
</organism>
<feature type="domain" description="SPOR" evidence="3">
    <location>
        <begin position="142"/>
        <end position="221"/>
    </location>
</feature>
<keyword evidence="2" id="KW-0472">Membrane</keyword>
<accession>A0A653AHQ3</accession>
<evidence type="ECO:0000256" key="1">
    <source>
        <dbReference type="SAM" id="MobiDB-lite"/>
    </source>
</evidence>
<keyword evidence="2" id="KW-1133">Transmembrane helix</keyword>
<dbReference type="GO" id="GO:0042834">
    <property type="term" value="F:peptidoglycan binding"/>
    <property type="evidence" value="ECO:0007669"/>
    <property type="project" value="InterPro"/>
</dbReference>
<dbReference type="PROSITE" id="PS51724">
    <property type="entry name" value="SPOR"/>
    <property type="match status" value="1"/>
</dbReference>
<dbReference type="SUPFAM" id="SSF110997">
    <property type="entry name" value="Sporulation related repeat"/>
    <property type="match status" value="1"/>
</dbReference>
<keyword evidence="2" id="KW-0812">Transmembrane</keyword>
<protein>
    <submittedName>
        <fullName evidence="4">Putative Sporulation and cell division repeat protein</fullName>
    </submittedName>
</protein>
<name>A0A653AHQ3_UNCDX</name>
<dbReference type="GO" id="GO:0032153">
    <property type="term" value="C:cell division site"/>
    <property type="evidence" value="ECO:0007669"/>
    <property type="project" value="TreeGrafter"/>
</dbReference>
<dbReference type="GO" id="GO:0030428">
    <property type="term" value="C:cell septum"/>
    <property type="evidence" value="ECO:0007669"/>
    <property type="project" value="TreeGrafter"/>
</dbReference>
<dbReference type="InterPro" id="IPR007730">
    <property type="entry name" value="SPOR-like_dom"/>
</dbReference>